<comment type="subcellular location">
    <subcellularLocation>
        <location evidence="1">Cell membrane</location>
        <topology evidence="1">Multi-pass membrane protein</topology>
    </subcellularLocation>
</comment>
<feature type="transmembrane region" description="Helical" evidence="7">
    <location>
        <begin position="228"/>
        <end position="252"/>
    </location>
</feature>
<dbReference type="PANTHER" id="PTHR30151">
    <property type="entry name" value="ALKANE SULFONATE ABC TRANSPORTER-RELATED, MEMBRANE SUBUNIT"/>
    <property type="match status" value="1"/>
</dbReference>
<evidence type="ECO:0000256" key="4">
    <source>
        <dbReference type="ARBA" id="ARBA00022692"/>
    </source>
</evidence>
<organism evidence="8 9">
    <name type="scientific">Chitinophaga parva</name>
    <dbReference type="NCBI Taxonomy" id="2169414"/>
    <lineage>
        <taxon>Bacteria</taxon>
        <taxon>Pseudomonadati</taxon>
        <taxon>Bacteroidota</taxon>
        <taxon>Chitinophagia</taxon>
        <taxon>Chitinophagales</taxon>
        <taxon>Chitinophagaceae</taxon>
        <taxon>Chitinophaga</taxon>
    </lineage>
</organism>
<keyword evidence="4 7" id="KW-0812">Transmembrane</keyword>
<accession>A0A2T7BGD7</accession>
<evidence type="ECO:0000256" key="5">
    <source>
        <dbReference type="ARBA" id="ARBA00022989"/>
    </source>
</evidence>
<comment type="caution">
    <text evidence="8">The sequence shown here is derived from an EMBL/GenBank/DDBJ whole genome shotgun (WGS) entry which is preliminary data.</text>
</comment>
<dbReference type="Gene3D" id="1.10.3720.10">
    <property type="entry name" value="MetI-like"/>
    <property type="match status" value="1"/>
</dbReference>
<dbReference type="SUPFAM" id="SSF161098">
    <property type="entry name" value="MetI-like"/>
    <property type="match status" value="1"/>
</dbReference>
<evidence type="ECO:0000256" key="6">
    <source>
        <dbReference type="ARBA" id="ARBA00023136"/>
    </source>
</evidence>
<dbReference type="GO" id="GO:0005886">
    <property type="term" value="C:plasma membrane"/>
    <property type="evidence" value="ECO:0007669"/>
    <property type="project" value="UniProtKB-SubCell"/>
</dbReference>
<evidence type="ECO:0000256" key="1">
    <source>
        <dbReference type="ARBA" id="ARBA00004651"/>
    </source>
</evidence>
<feature type="transmembrane region" description="Helical" evidence="7">
    <location>
        <begin position="98"/>
        <end position="118"/>
    </location>
</feature>
<dbReference type="AlphaFoldDB" id="A0A2T7BGD7"/>
<keyword evidence="5 7" id="KW-1133">Transmembrane helix</keyword>
<name>A0A2T7BGD7_9BACT</name>
<proteinExistence type="predicted"/>
<keyword evidence="9" id="KW-1185">Reference proteome</keyword>
<protein>
    <submittedName>
        <fullName evidence="8">Nitrate ABC transporter permease</fullName>
    </submittedName>
</protein>
<gene>
    <name evidence="8" type="ORF">DCC81_13685</name>
</gene>
<feature type="transmembrane region" description="Helical" evidence="7">
    <location>
        <begin position="130"/>
        <end position="152"/>
    </location>
</feature>
<dbReference type="EMBL" id="QCYK01000002">
    <property type="protein sequence ID" value="PUZ25349.1"/>
    <property type="molecule type" value="Genomic_DNA"/>
</dbReference>
<dbReference type="InterPro" id="IPR035906">
    <property type="entry name" value="MetI-like_sf"/>
</dbReference>
<keyword evidence="3" id="KW-1003">Cell membrane</keyword>
<feature type="transmembrane region" description="Helical" evidence="7">
    <location>
        <begin position="66"/>
        <end position="92"/>
    </location>
</feature>
<keyword evidence="6 7" id="KW-0472">Membrane</keyword>
<evidence type="ECO:0000313" key="9">
    <source>
        <dbReference type="Proteomes" id="UP000244450"/>
    </source>
</evidence>
<dbReference type="PANTHER" id="PTHR30151:SF0">
    <property type="entry name" value="ABC TRANSPORTER PERMEASE PROTEIN MJ0413-RELATED"/>
    <property type="match status" value="1"/>
</dbReference>
<dbReference type="Proteomes" id="UP000244450">
    <property type="component" value="Unassembled WGS sequence"/>
</dbReference>
<sequence length="260" mass="29006">MLNYMKKLLQPFAVINKQTFAIMVVLQVAAALAIWQTSATGLLPAPSHIGGALLKLSTSKLLIDNVLVSLGLTVQAMFYAIVITLLFCYLSVLPFFKSMAQFIVACRYLTLAGLIFVFTLLTHNGSSLKLWLLICGIVPFFVTSFLSVIVHISHGEYDLCKTLGYSNWRTLYEVIIVGKADKVLEILQQNFAIAWLMITMVEGLNMSEGGIGALLIKYNKYNDLTNVLALQVVIFGIGLLFDFLLAHLRLWLFPYTRLTK</sequence>
<keyword evidence="2" id="KW-0813">Transport</keyword>
<evidence type="ECO:0000256" key="3">
    <source>
        <dbReference type="ARBA" id="ARBA00022475"/>
    </source>
</evidence>
<reference evidence="8 9" key="1">
    <citation type="submission" date="2018-04" db="EMBL/GenBank/DDBJ databases">
        <title>Chitinophaga fuyangensis sp. nov., isolated from soil in a chemical factory.</title>
        <authorList>
            <person name="Chen K."/>
        </authorList>
    </citation>
    <scope>NUCLEOTIDE SEQUENCE [LARGE SCALE GENOMIC DNA]</scope>
    <source>
        <strain evidence="8 9">LY-1</strain>
    </source>
</reference>
<evidence type="ECO:0000256" key="2">
    <source>
        <dbReference type="ARBA" id="ARBA00022448"/>
    </source>
</evidence>
<evidence type="ECO:0000256" key="7">
    <source>
        <dbReference type="SAM" id="Phobius"/>
    </source>
</evidence>
<evidence type="ECO:0000313" key="8">
    <source>
        <dbReference type="EMBL" id="PUZ25349.1"/>
    </source>
</evidence>
<feature type="transmembrane region" description="Helical" evidence="7">
    <location>
        <begin position="20"/>
        <end position="45"/>
    </location>
</feature>